<gene>
    <name evidence="5" type="ORF">EDS130_LOCUS25650</name>
    <name evidence="6" type="ORF">XAT740_LOCUS25979</name>
</gene>
<dbReference type="InterPro" id="IPR036770">
    <property type="entry name" value="Ankyrin_rpt-contain_sf"/>
</dbReference>
<dbReference type="InterPro" id="IPR002110">
    <property type="entry name" value="Ankyrin_rpt"/>
</dbReference>
<dbReference type="Gene3D" id="1.25.40.20">
    <property type="entry name" value="Ankyrin repeat-containing domain"/>
    <property type="match status" value="1"/>
</dbReference>
<keyword evidence="1" id="KW-0677">Repeat</keyword>
<reference evidence="5" key="1">
    <citation type="submission" date="2021-02" db="EMBL/GenBank/DDBJ databases">
        <authorList>
            <person name="Nowell W R."/>
        </authorList>
    </citation>
    <scope>NUCLEOTIDE SEQUENCE</scope>
</reference>
<keyword evidence="7" id="KW-1185">Reference proteome</keyword>
<dbReference type="Pfam" id="PF12796">
    <property type="entry name" value="Ank_2"/>
    <property type="match status" value="1"/>
</dbReference>
<feature type="compositionally biased region" description="Low complexity" evidence="4">
    <location>
        <begin position="261"/>
        <end position="280"/>
    </location>
</feature>
<organism evidence="5 8">
    <name type="scientific">Adineta ricciae</name>
    <name type="common">Rotifer</name>
    <dbReference type="NCBI Taxonomy" id="249248"/>
    <lineage>
        <taxon>Eukaryota</taxon>
        <taxon>Metazoa</taxon>
        <taxon>Spiralia</taxon>
        <taxon>Gnathifera</taxon>
        <taxon>Rotifera</taxon>
        <taxon>Eurotatoria</taxon>
        <taxon>Bdelloidea</taxon>
        <taxon>Adinetida</taxon>
        <taxon>Adinetidae</taxon>
        <taxon>Adineta</taxon>
    </lineage>
</organism>
<evidence type="ECO:0000256" key="3">
    <source>
        <dbReference type="PROSITE-ProRule" id="PRU00023"/>
    </source>
</evidence>
<name>A0A814WT60_ADIRI</name>
<dbReference type="EMBL" id="CAJNOR010002083">
    <property type="protein sequence ID" value="CAF1245652.1"/>
    <property type="molecule type" value="Genomic_DNA"/>
</dbReference>
<keyword evidence="2 3" id="KW-0040">ANK repeat</keyword>
<accession>A0A814WT60</accession>
<comment type="caution">
    <text evidence="5">The sequence shown here is derived from an EMBL/GenBank/DDBJ whole genome shotgun (WGS) entry which is preliminary data.</text>
</comment>
<dbReference type="PANTHER" id="PTHR24173:SF76">
    <property type="match status" value="1"/>
</dbReference>
<dbReference type="PROSITE" id="PS50088">
    <property type="entry name" value="ANK_REPEAT"/>
    <property type="match status" value="1"/>
</dbReference>
<dbReference type="Proteomes" id="UP000663828">
    <property type="component" value="Unassembled WGS sequence"/>
</dbReference>
<dbReference type="OrthoDB" id="5406014at2759"/>
<evidence type="ECO:0000256" key="2">
    <source>
        <dbReference type="ARBA" id="ARBA00023043"/>
    </source>
</evidence>
<evidence type="ECO:0000313" key="8">
    <source>
        <dbReference type="Proteomes" id="UP000663852"/>
    </source>
</evidence>
<evidence type="ECO:0000256" key="4">
    <source>
        <dbReference type="SAM" id="MobiDB-lite"/>
    </source>
</evidence>
<protein>
    <submittedName>
        <fullName evidence="5">Uncharacterized protein</fullName>
    </submittedName>
</protein>
<dbReference type="Proteomes" id="UP000663852">
    <property type="component" value="Unassembled WGS sequence"/>
</dbReference>
<sequence length="431" mass="49092">MNTIHPLGSLPKMFTIRQRFSFHELRPVSLVKLERGIRQRSLLYCLEKGYFTLIHYLLQSDVCDARERDSEGRTALMYCCFIENNSWAQNMAMILLEYGAKIGDQDQRGLNALHYAIITQRMVLIRRYLASIDFNLNQAIDVNGNTCLHYAVSTGDLDIIHLVLNAMKRYSADLSVKNHFGLTAYDIACQQNNERCQTYLQNEIAHYEQNKIPSTPIYGSPFSFEPMLDRHLSASSQTYSSISNRVRTATPTTYGHTRTISPPSLRPASKSPSKPLASLSTLNNENSASRSSILIDPIESRNIVLRRNKILDLSLLNQAKSLTNLKTTPITSQNEHFSASSSTWRDDFTKLFDRFQTLKTPSYRETIHPPLSTEIPSDLYQNLYGASDTFRSENGNFQPMTLPSLDSSQKFNRRRSTVINAGMKFMSKIKK</sequence>
<feature type="compositionally biased region" description="Polar residues" evidence="4">
    <location>
        <begin position="247"/>
        <end position="260"/>
    </location>
</feature>
<evidence type="ECO:0000313" key="6">
    <source>
        <dbReference type="EMBL" id="CAF1245652.1"/>
    </source>
</evidence>
<dbReference type="SUPFAM" id="SSF48403">
    <property type="entry name" value="Ankyrin repeat"/>
    <property type="match status" value="1"/>
</dbReference>
<proteinExistence type="predicted"/>
<feature type="repeat" description="ANK" evidence="3">
    <location>
        <begin position="143"/>
        <end position="179"/>
    </location>
</feature>
<feature type="region of interest" description="Disordered" evidence="4">
    <location>
        <begin position="247"/>
        <end position="283"/>
    </location>
</feature>
<dbReference type="PROSITE" id="PS50297">
    <property type="entry name" value="ANK_REP_REGION"/>
    <property type="match status" value="1"/>
</dbReference>
<evidence type="ECO:0000313" key="5">
    <source>
        <dbReference type="EMBL" id="CAF1206438.1"/>
    </source>
</evidence>
<evidence type="ECO:0000256" key="1">
    <source>
        <dbReference type="ARBA" id="ARBA00022737"/>
    </source>
</evidence>
<dbReference type="EMBL" id="CAJNOJ010000152">
    <property type="protein sequence ID" value="CAF1206438.1"/>
    <property type="molecule type" value="Genomic_DNA"/>
</dbReference>
<evidence type="ECO:0000313" key="7">
    <source>
        <dbReference type="Proteomes" id="UP000663828"/>
    </source>
</evidence>
<dbReference type="AlphaFoldDB" id="A0A814WT60"/>
<dbReference type="SMART" id="SM00248">
    <property type="entry name" value="ANK"/>
    <property type="match status" value="4"/>
</dbReference>
<dbReference type="PANTHER" id="PTHR24173">
    <property type="entry name" value="ANKYRIN REPEAT CONTAINING"/>
    <property type="match status" value="1"/>
</dbReference>